<dbReference type="PROSITE" id="PS50109">
    <property type="entry name" value="HIS_KIN"/>
    <property type="match status" value="1"/>
</dbReference>
<dbReference type="GO" id="GO:0000155">
    <property type="term" value="F:phosphorelay sensor kinase activity"/>
    <property type="evidence" value="ECO:0007669"/>
    <property type="project" value="InterPro"/>
</dbReference>
<proteinExistence type="predicted"/>
<dbReference type="InterPro" id="IPR029016">
    <property type="entry name" value="GAF-like_dom_sf"/>
</dbReference>
<dbReference type="CDD" id="cd16922">
    <property type="entry name" value="HATPase_EvgS-ArcB-TorS-like"/>
    <property type="match status" value="1"/>
</dbReference>
<dbReference type="NCBIfam" id="TIGR00229">
    <property type="entry name" value="sensory_box"/>
    <property type="match status" value="3"/>
</dbReference>
<dbReference type="InterPro" id="IPR004358">
    <property type="entry name" value="Sig_transdc_His_kin-like_C"/>
</dbReference>
<dbReference type="Pfam" id="PF01590">
    <property type="entry name" value="GAF"/>
    <property type="match status" value="1"/>
</dbReference>
<dbReference type="CDD" id="cd00082">
    <property type="entry name" value="HisKA"/>
    <property type="match status" value="1"/>
</dbReference>
<dbReference type="Gene3D" id="1.10.287.130">
    <property type="match status" value="1"/>
</dbReference>
<dbReference type="InterPro" id="IPR005467">
    <property type="entry name" value="His_kinase_dom"/>
</dbReference>
<evidence type="ECO:0000256" key="1">
    <source>
        <dbReference type="ARBA" id="ARBA00000085"/>
    </source>
</evidence>
<dbReference type="Pfam" id="PF00512">
    <property type="entry name" value="HisKA"/>
    <property type="match status" value="1"/>
</dbReference>
<dbReference type="SMART" id="SM00091">
    <property type="entry name" value="PAS"/>
    <property type="match status" value="3"/>
</dbReference>
<keyword evidence="4" id="KW-0808">Transferase</keyword>
<dbReference type="PANTHER" id="PTHR43304">
    <property type="entry name" value="PHYTOCHROME-LIKE PROTEIN CPH1"/>
    <property type="match status" value="1"/>
</dbReference>
<dbReference type="PRINTS" id="PR00344">
    <property type="entry name" value="BCTRLSENSOR"/>
</dbReference>
<dbReference type="SUPFAM" id="SSF47384">
    <property type="entry name" value="Homodimeric domain of signal transducing histidine kinase"/>
    <property type="match status" value="1"/>
</dbReference>
<reference evidence="6 7" key="1">
    <citation type="submission" date="2020-12" db="EMBL/GenBank/DDBJ databases">
        <title>HMF7856_wgs.fasta genome submission.</title>
        <authorList>
            <person name="Kang H."/>
            <person name="Kim H."/>
            <person name="Joh K."/>
        </authorList>
    </citation>
    <scope>NUCLEOTIDE SEQUENCE [LARGE SCALE GENOMIC DNA]</scope>
    <source>
        <strain evidence="6 7">HMF7856</strain>
    </source>
</reference>
<dbReference type="Proteomes" id="UP000429232">
    <property type="component" value="Chromosome"/>
</dbReference>
<dbReference type="SUPFAM" id="SSF55874">
    <property type="entry name" value="ATPase domain of HSP90 chaperone/DNA topoisomerase II/histidine kinase"/>
    <property type="match status" value="1"/>
</dbReference>
<dbReference type="SMART" id="SM00065">
    <property type="entry name" value="GAF"/>
    <property type="match status" value="1"/>
</dbReference>
<dbReference type="InterPro" id="IPR036097">
    <property type="entry name" value="HisK_dim/P_sf"/>
</dbReference>
<dbReference type="SUPFAM" id="SSF55785">
    <property type="entry name" value="PYP-like sensor domain (PAS domain)"/>
    <property type="match status" value="3"/>
</dbReference>
<keyword evidence="3" id="KW-0597">Phosphoprotein</keyword>
<evidence type="ECO:0000256" key="4">
    <source>
        <dbReference type="ARBA" id="ARBA00022679"/>
    </source>
</evidence>
<dbReference type="Gene3D" id="3.30.565.10">
    <property type="entry name" value="Histidine kinase-like ATPase, C-terminal domain"/>
    <property type="match status" value="1"/>
</dbReference>
<sequence>MPAAPIPENEQERLAALHSYHILDSMEEKDFDELTELASVICGTPIALISLVDKDRQWFKSHKGLSETETAREYSFCAHAINSPNDLLIVENPKEDPRFADNPLVTGPTNINFYAGIPLVDDDGFALGSLCVIDQERKKLTDQQINALRMLGWQVIDKLRLRRQNAELQVMNEQLKDAQQKVNILNAILTESENRLKTFIDQSPAATIVFRGSNLLIEVANQPMLQLLGKSADIIGKSLLTAMPELEGQAAYDMLVEIYQTGKPVYGYDTPVTLVRNGVEENGFYDFTYTPIIEDGKVTGIIDIAVDVTEQVLARKKAEQLNADLQTANDDLAAKNEELALANHELDVSRGNREQLYSQLQENEEAQRLTVEAAHIGTWQIDPETKALTYNKILADIFGYKGATLMTYDQAIAQVTEAHRELIVKEIEKAISDGGDYDITYQQQRFDNGRIIWLRSMGKIMPDTQGLYNVFRGVVMDVTPQMEAQNNILESEERFRTMAEGSKILIAVSDETSKANYFSKAWTDMTGRPLADLIEFGWTDLLHPEDRNRYLKIYLDAFRDKIEFNGDFRIRDKNGDYRWLLANGQPRFRPDGTFAGYIASCADITEQKDAERRKDDFISIASHELKTPITALKGAVQLLSRLKDKPDSPMLPKMIDQAAKSTNKVTTLIDDLLNATRMNEGQMTLNKTNFSVAELLDGCCTHVRLEGKYQLVFEGDRDLEVFADEQRVDQVIVNFVNNAVKYASESTEIFLKAEREGDHAKISVRDTGPGIPKEKLEHLFDRYYRADHTGSQYSGLGLGLYISAEIVKRHGGEIGVDSHLGQGSTFWFTLPLSASEKI</sequence>
<dbReference type="SMART" id="SM00387">
    <property type="entry name" value="HATPase_c"/>
    <property type="match status" value="1"/>
</dbReference>
<dbReference type="KEGG" id="mgik:GO620_015190"/>
<evidence type="ECO:0000256" key="2">
    <source>
        <dbReference type="ARBA" id="ARBA00012438"/>
    </source>
</evidence>
<evidence type="ECO:0000313" key="7">
    <source>
        <dbReference type="Proteomes" id="UP000429232"/>
    </source>
</evidence>
<dbReference type="InterPro" id="IPR035965">
    <property type="entry name" value="PAS-like_dom_sf"/>
</dbReference>
<dbReference type="InterPro" id="IPR003018">
    <property type="entry name" value="GAF"/>
</dbReference>
<name>A0A6I4HXV8_9SPHI</name>
<accession>A0A6I4HXV8</accession>
<gene>
    <name evidence="6" type="ORF">GO620_015190</name>
</gene>
<dbReference type="Gene3D" id="3.30.450.40">
    <property type="match status" value="1"/>
</dbReference>
<dbReference type="CDD" id="cd00130">
    <property type="entry name" value="PAS"/>
    <property type="match status" value="2"/>
</dbReference>
<dbReference type="SMART" id="SM00388">
    <property type="entry name" value="HisKA"/>
    <property type="match status" value="1"/>
</dbReference>
<keyword evidence="7" id="KW-1185">Reference proteome</keyword>
<dbReference type="PANTHER" id="PTHR43304:SF1">
    <property type="entry name" value="PAC DOMAIN-CONTAINING PROTEIN"/>
    <property type="match status" value="1"/>
</dbReference>
<dbReference type="RefSeq" id="WP_157524612.1">
    <property type="nucleotide sequence ID" value="NZ_CP066775.1"/>
</dbReference>
<dbReference type="SMART" id="SM00086">
    <property type="entry name" value="PAC"/>
    <property type="match status" value="2"/>
</dbReference>
<dbReference type="InterPro" id="IPR003594">
    <property type="entry name" value="HATPase_dom"/>
</dbReference>
<dbReference type="InterPro" id="IPR000700">
    <property type="entry name" value="PAS-assoc_C"/>
</dbReference>
<dbReference type="FunFam" id="3.30.565.10:FF:000006">
    <property type="entry name" value="Sensor histidine kinase WalK"/>
    <property type="match status" value="1"/>
</dbReference>
<dbReference type="InterPro" id="IPR036890">
    <property type="entry name" value="HATPase_C_sf"/>
</dbReference>
<dbReference type="InterPro" id="IPR001610">
    <property type="entry name" value="PAC"/>
</dbReference>
<dbReference type="InterPro" id="IPR052162">
    <property type="entry name" value="Sensor_kinase/Photoreceptor"/>
</dbReference>
<dbReference type="InterPro" id="IPR003661">
    <property type="entry name" value="HisK_dim/P_dom"/>
</dbReference>
<evidence type="ECO:0000313" key="6">
    <source>
        <dbReference type="EMBL" id="QQL49498.1"/>
    </source>
</evidence>
<dbReference type="InterPro" id="IPR000014">
    <property type="entry name" value="PAS"/>
</dbReference>
<dbReference type="EMBL" id="CP066775">
    <property type="protein sequence ID" value="QQL49498.1"/>
    <property type="molecule type" value="Genomic_DNA"/>
</dbReference>
<comment type="catalytic activity">
    <reaction evidence="1">
        <text>ATP + protein L-histidine = ADP + protein N-phospho-L-histidine.</text>
        <dbReference type="EC" id="2.7.13.3"/>
    </reaction>
</comment>
<dbReference type="InterPro" id="IPR013655">
    <property type="entry name" value="PAS_fold_3"/>
</dbReference>
<protein>
    <recommendedName>
        <fullName evidence="2">histidine kinase</fullName>
        <ecNumber evidence="2">2.7.13.3</ecNumber>
    </recommendedName>
</protein>
<dbReference type="PROSITE" id="PS50113">
    <property type="entry name" value="PAC"/>
    <property type="match status" value="2"/>
</dbReference>
<dbReference type="EC" id="2.7.13.3" evidence="2"/>
<dbReference type="Pfam" id="PF08447">
    <property type="entry name" value="PAS_3"/>
    <property type="match status" value="2"/>
</dbReference>
<evidence type="ECO:0000256" key="3">
    <source>
        <dbReference type="ARBA" id="ARBA00022553"/>
    </source>
</evidence>
<dbReference type="InterPro" id="IPR013656">
    <property type="entry name" value="PAS_4"/>
</dbReference>
<dbReference type="Gene3D" id="3.30.450.20">
    <property type="entry name" value="PAS domain"/>
    <property type="match status" value="3"/>
</dbReference>
<evidence type="ECO:0000256" key="5">
    <source>
        <dbReference type="ARBA" id="ARBA00022777"/>
    </source>
</evidence>
<keyword evidence="5" id="KW-0418">Kinase</keyword>
<dbReference type="PROSITE" id="PS50112">
    <property type="entry name" value="PAS"/>
    <property type="match status" value="2"/>
</dbReference>
<dbReference type="AlphaFoldDB" id="A0A6I4HXV8"/>
<dbReference type="Pfam" id="PF08448">
    <property type="entry name" value="PAS_4"/>
    <property type="match status" value="1"/>
</dbReference>
<dbReference type="Pfam" id="PF02518">
    <property type="entry name" value="HATPase_c"/>
    <property type="match status" value="1"/>
</dbReference>
<organism evidence="6 7">
    <name type="scientific">Mucilaginibacter ginkgonis</name>
    <dbReference type="NCBI Taxonomy" id="2682091"/>
    <lineage>
        <taxon>Bacteria</taxon>
        <taxon>Pseudomonadati</taxon>
        <taxon>Bacteroidota</taxon>
        <taxon>Sphingobacteriia</taxon>
        <taxon>Sphingobacteriales</taxon>
        <taxon>Sphingobacteriaceae</taxon>
        <taxon>Mucilaginibacter</taxon>
    </lineage>
</organism>
<dbReference type="SUPFAM" id="SSF55781">
    <property type="entry name" value="GAF domain-like"/>
    <property type="match status" value="1"/>
</dbReference>